<dbReference type="Proteomes" id="UP000750502">
    <property type="component" value="Unassembled WGS sequence"/>
</dbReference>
<organism evidence="3 4">
    <name type="scientific">Fusarium xylarioides</name>
    <dbReference type="NCBI Taxonomy" id="221167"/>
    <lineage>
        <taxon>Eukaryota</taxon>
        <taxon>Fungi</taxon>
        <taxon>Dikarya</taxon>
        <taxon>Ascomycota</taxon>
        <taxon>Pezizomycotina</taxon>
        <taxon>Sordariomycetes</taxon>
        <taxon>Hypocreomycetidae</taxon>
        <taxon>Hypocreales</taxon>
        <taxon>Nectriaceae</taxon>
        <taxon>Fusarium</taxon>
        <taxon>Fusarium fujikuroi species complex</taxon>
    </lineage>
</organism>
<dbReference type="EMBL" id="JADFTT010000191">
    <property type="protein sequence ID" value="KAG5765640.1"/>
    <property type="molecule type" value="Genomic_DNA"/>
</dbReference>
<protein>
    <recommendedName>
        <fullName evidence="2">DUF7872 domain-containing protein</fullName>
    </recommendedName>
</protein>
<evidence type="ECO:0000259" key="2">
    <source>
        <dbReference type="Pfam" id="PF25278"/>
    </source>
</evidence>
<reference evidence="3" key="2">
    <citation type="submission" date="2020-10" db="EMBL/GenBank/DDBJ databases">
        <authorList>
            <person name="Peck L.D."/>
            <person name="Nowell R.W."/>
            <person name="Flood J."/>
            <person name="Ryan M.J."/>
            <person name="Barraclough T.G."/>
        </authorList>
    </citation>
    <scope>NUCLEOTIDE SEQUENCE</scope>
    <source>
        <strain evidence="3">IMI 127659i</strain>
    </source>
</reference>
<dbReference type="PANTHER" id="PTHR33339:SF1">
    <property type="entry name" value="LYSM DOMAIN-CONTAINING PROTEIN"/>
    <property type="match status" value="1"/>
</dbReference>
<feature type="chain" id="PRO_5040347177" description="DUF7872 domain-containing protein" evidence="1">
    <location>
        <begin position="22"/>
        <end position="254"/>
    </location>
</feature>
<evidence type="ECO:0000313" key="3">
    <source>
        <dbReference type="EMBL" id="KAG5765640.1"/>
    </source>
</evidence>
<feature type="domain" description="DUF7872" evidence="2">
    <location>
        <begin position="193"/>
        <end position="247"/>
    </location>
</feature>
<comment type="caution">
    <text evidence="3">The sequence shown here is derived from an EMBL/GenBank/DDBJ whole genome shotgun (WGS) entry which is preliminary data.</text>
</comment>
<reference evidence="3" key="1">
    <citation type="journal article" date="2020" name="bioRxiv">
        <title>Historical genomics reveals the evolutionary mechanisms behind multiple outbreaks of the host-specific coffee wilt pathogen Fusarium xylarioides.</title>
        <authorList>
            <person name="Peck D."/>
            <person name="Nowell R.W."/>
            <person name="Flood J."/>
            <person name="Ryan M.J."/>
            <person name="Barraclough T.G."/>
        </authorList>
    </citation>
    <scope>NUCLEOTIDE SEQUENCE</scope>
    <source>
        <strain evidence="3">IMI 127659i</strain>
    </source>
</reference>
<accession>A0A9P7L5V7</accession>
<keyword evidence="1" id="KW-0732">Signal</keyword>
<feature type="signal peptide" evidence="1">
    <location>
        <begin position="1"/>
        <end position="21"/>
    </location>
</feature>
<proteinExistence type="predicted"/>
<name>A0A9P7L5V7_9HYPO</name>
<gene>
    <name evidence="3" type="ORF">H9Q72_006285</name>
</gene>
<dbReference type="PANTHER" id="PTHR33339">
    <property type="entry name" value="LYSM DOMAIN-CONTAINING PROTEIN"/>
    <property type="match status" value="1"/>
</dbReference>
<sequence length="254" mass="27417">MRTFLATVYCAVLLAAPYVSSLALPRSGDSKASCDTEPLTEQTWTSLNIDGFPKDWAPNVMTTATNNVQSLADSFGALNFFCGLDQFCNAGQPCVPVEPPAWYSLLAIQNWNNYMNSIHTAIQFSSNIISLTLPGIVSDLYPSPEDNLTPLQNIIRAITATVGIIPFSGTVAGVGKNSFEKYVNYALTVVKPLKTDKFLSWVNVGSSLANVIQDYQAAVSESLKKVLDTPVADVGGIYEQLQGGRFLGIGQNFT</sequence>
<dbReference type="OrthoDB" id="2501761at2759"/>
<evidence type="ECO:0000313" key="4">
    <source>
        <dbReference type="Proteomes" id="UP000750502"/>
    </source>
</evidence>
<keyword evidence="4" id="KW-1185">Reference proteome</keyword>
<dbReference type="AlphaFoldDB" id="A0A9P7L5V7"/>
<dbReference type="Pfam" id="PF25278">
    <property type="entry name" value="DUF7872"/>
    <property type="match status" value="1"/>
</dbReference>
<dbReference type="InterPro" id="IPR057194">
    <property type="entry name" value="DUF7872"/>
</dbReference>
<evidence type="ECO:0000256" key="1">
    <source>
        <dbReference type="SAM" id="SignalP"/>
    </source>
</evidence>